<sequence>MKEPSPESLRKNPPPAEIKPPMPEVKVEAGIEKELASPEVKIGPEISNEQLDQHVAESESQIDKQAAEIVPEAETQIESSAQSMNVSPEMIDETKQEQGLDMQLQEIQTEANQAADEAKSEIKSQGPGSHQEVKIQPETIEDKMRTYENPADDPDIQEVEKNILKITNQDVKQFQEGLWGEEKKKEATIPGGYGETWNKMNTLATMRQWEAFVRAHPEKAEAYKDKVESIKKALEWEAGRAEREKKFQETESERFRREAIIPESDKAETIEKKKSETPEEKYVASRMESQKLMSQYYELSDEQDKASDALIANPKDPDAKARFWEIANKMEEVKKKREEVFEQQQNLVGELLEMDYKNDTRLFEQAEAQFRDKLARELVKGNPEFSKYLEMLKAEGFLEARENSKKEVIDLVNKFDSVDERLFKLKEAAEKGEDVDEEEIKNLEEQKEQLKDKMEEWMEKNGRENLPEGVPIEADENTREAKGSEREKEEKKIEEKIEEEKKEEKESLESRRKFIEQEKKDAVKHFEQAMRKDWRIKDAINRESAIKLMKIKVPTAIEKKSKDYLEGKADEPSYSTVWIKWQASSFFERFGGQPNQIKSLEITFDNKAEKLATEEELKPKPKKGQVTSQPAFQSQK</sequence>
<accession>A0A1F8FMR8</accession>
<dbReference type="Proteomes" id="UP000176581">
    <property type="component" value="Unassembled WGS sequence"/>
</dbReference>
<proteinExistence type="predicted"/>
<feature type="region of interest" description="Disordered" evidence="1">
    <location>
        <begin position="241"/>
        <end position="285"/>
    </location>
</feature>
<protein>
    <submittedName>
        <fullName evidence="2">Uncharacterized protein</fullName>
    </submittedName>
</protein>
<feature type="compositionally biased region" description="Basic and acidic residues" evidence="1">
    <location>
        <begin position="476"/>
        <end position="510"/>
    </location>
</feature>
<feature type="compositionally biased region" description="Basic and acidic residues" evidence="1">
    <location>
        <begin position="1"/>
        <end position="10"/>
    </location>
</feature>
<feature type="compositionally biased region" description="Basic and acidic residues" evidence="1">
    <location>
        <begin position="241"/>
        <end position="283"/>
    </location>
</feature>
<gene>
    <name evidence="2" type="ORF">A3J47_01900</name>
</gene>
<dbReference type="EMBL" id="MGJV01000027">
    <property type="protein sequence ID" value="OGN14342.1"/>
    <property type="molecule type" value="Genomic_DNA"/>
</dbReference>
<feature type="region of interest" description="Disordered" evidence="1">
    <location>
        <begin position="459"/>
        <end position="510"/>
    </location>
</feature>
<evidence type="ECO:0000313" key="3">
    <source>
        <dbReference type="Proteomes" id="UP000176581"/>
    </source>
</evidence>
<feature type="compositionally biased region" description="Basic and acidic residues" evidence="1">
    <location>
        <begin position="131"/>
        <end position="141"/>
    </location>
</feature>
<reference evidence="2 3" key="1">
    <citation type="journal article" date="2016" name="Nat. Commun.">
        <title>Thousands of microbial genomes shed light on interconnected biogeochemical processes in an aquifer system.</title>
        <authorList>
            <person name="Anantharaman K."/>
            <person name="Brown C.T."/>
            <person name="Hug L.A."/>
            <person name="Sharon I."/>
            <person name="Castelle C.J."/>
            <person name="Probst A.J."/>
            <person name="Thomas B.C."/>
            <person name="Singh A."/>
            <person name="Wilkins M.J."/>
            <person name="Karaoz U."/>
            <person name="Brodie E.L."/>
            <person name="Williams K.H."/>
            <person name="Hubbard S.S."/>
            <person name="Banfield J.F."/>
        </authorList>
    </citation>
    <scope>NUCLEOTIDE SEQUENCE [LARGE SCALE GENOMIC DNA]</scope>
</reference>
<feature type="compositionally biased region" description="Pro residues" evidence="1">
    <location>
        <begin position="12"/>
        <end position="23"/>
    </location>
</feature>
<feature type="region of interest" description="Disordered" evidence="1">
    <location>
        <begin position="72"/>
        <end position="96"/>
    </location>
</feature>
<name>A0A1F8FMR8_9BACT</name>
<evidence type="ECO:0000313" key="2">
    <source>
        <dbReference type="EMBL" id="OGN14342.1"/>
    </source>
</evidence>
<dbReference type="AlphaFoldDB" id="A0A1F8FMR8"/>
<feature type="compositionally biased region" description="Polar residues" evidence="1">
    <location>
        <begin position="625"/>
        <end position="636"/>
    </location>
</feature>
<feature type="region of interest" description="Disordered" evidence="1">
    <location>
        <begin position="110"/>
        <end position="141"/>
    </location>
</feature>
<evidence type="ECO:0000256" key="1">
    <source>
        <dbReference type="SAM" id="MobiDB-lite"/>
    </source>
</evidence>
<organism evidence="2 3">
    <name type="scientific">Candidatus Yanofskybacteria bacterium RIFCSPHIGHO2_02_FULL_43_22</name>
    <dbReference type="NCBI Taxonomy" id="1802681"/>
    <lineage>
        <taxon>Bacteria</taxon>
        <taxon>Candidatus Yanofskyibacteriota</taxon>
    </lineage>
</organism>
<feature type="region of interest" description="Disordered" evidence="1">
    <location>
        <begin position="613"/>
        <end position="636"/>
    </location>
</feature>
<comment type="caution">
    <text evidence="2">The sequence shown here is derived from an EMBL/GenBank/DDBJ whole genome shotgun (WGS) entry which is preliminary data.</text>
</comment>
<feature type="region of interest" description="Disordered" evidence="1">
    <location>
        <begin position="1"/>
        <end position="23"/>
    </location>
</feature>
<feature type="compositionally biased region" description="Polar residues" evidence="1">
    <location>
        <begin position="76"/>
        <end position="86"/>
    </location>
</feature>